<dbReference type="GO" id="GO:0006355">
    <property type="term" value="P:regulation of DNA-templated transcription"/>
    <property type="evidence" value="ECO:0007669"/>
    <property type="project" value="InterPro"/>
</dbReference>
<dbReference type="Proteomes" id="UP000276437">
    <property type="component" value="Chromosome"/>
</dbReference>
<gene>
    <name evidence="2" type="ORF">MAMMFC1_02429</name>
</gene>
<evidence type="ECO:0000313" key="3">
    <source>
        <dbReference type="Proteomes" id="UP000276437"/>
    </source>
</evidence>
<accession>A0A348AKZ7</accession>
<proteinExistence type="predicted"/>
<evidence type="ECO:0000256" key="1">
    <source>
        <dbReference type="SAM" id="MobiDB-lite"/>
    </source>
</evidence>
<protein>
    <submittedName>
        <fullName evidence="2">RelB antitoxin</fullName>
    </submittedName>
</protein>
<evidence type="ECO:0000313" key="2">
    <source>
        <dbReference type="EMBL" id="BBB91745.1"/>
    </source>
</evidence>
<dbReference type="Pfam" id="PF04221">
    <property type="entry name" value="RelB"/>
    <property type="match status" value="1"/>
</dbReference>
<name>A0A348AKZ7_9FIRM</name>
<dbReference type="NCBIfam" id="TIGR02384">
    <property type="entry name" value="RelB_DinJ"/>
    <property type="match status" value="1"/>
</dbReference>
<dbReference type="OrthoDB" id="9804867at2"/>
<feature type="region of interest" description="Disordered" evidence="1">
    <location>
        <begin position="80"/>
        <end position="99"/>
    </location>
</feature>
<dbReference type="AlphaFoldDB" id="A0A348AKZ7"/>
<keyword evidence="3" id="KW-1185">Reference proteome</keyword>
<dbReference type="InterPro" id="IPR007337">
    <property type="entry name" value="RelB/DinJ"/>
</dbReference>
<sequence>MAIKTANVLARVEPDIKEKAESIMAKLGVPASVVINMLYKQIVMTKSIPFSLSLPAAPLALDEMDAAAFDAIMQKGLDEARADRSRPASEVFKELRRGL</sequence>
<dbReference type="KEGG" id="mana:MAMMFC1_02429"/>
<reference evidence="2 3" key="1">
    <citation type="journal article" date="2018" name="Int. J. Syst. Evol. Microbiol.">
        <title>Methylomusa anaerophila gen. nov., sp. nov., an anaerobic methanol-utilizing bacterium isolated from a microbial fuel cell.</title>
        <authorList>
            <person name="Amano N."/>
            <person name="Yamamuro A."/>
            <person name="Miyahara M."/>
            <person name="Kouzuma A."/>
            <person name="Abe T."/>
            <person name="Watanabe K."/>
        </authorList>
    </citation>
    <scope>NUCLEOTIDE SEQUENCE [LARGE SCALE GENOMIC DNA]</scope>
    <source>
        <strain evidence="2 3">MMFC1</strain>
    </source>
</reference>
<dbReference type="EMBL" id="AP018449">
    <property type="protein sequence ID" value="BBB91745.1"/>
    <property type="molecule type" value="Genomic_DNA"/>
</dbReference>
<dbReference type="Gene3D" id="1.10.1220.10">
    <property type="entry name" value="Met repressor-like"/>
    <property type="match status" value="1"/>
</dbReference>
<organism evidence="2 3">
    <name type="scientific">Methylomusa anaerophila</name>
    <dbReference type="NCBI Taxonomy" id="1930071"/>
    <lineage>
        <taxon>Bacteria</taxon>
        <taxon>Bacillati</taxon>
        <taxon>Bacillota</taxon>
        <taxon>Negativicutes</taxon>
        <taxon>Selenomonadales</taxon>
        <taxon>Sporomusaceae</taxon>
        <taxon>Methylomusa</taxon>
    </lineage>
</organism>
<dbReference type="InterPro" id="IPR013321">
    <property type="entry name" value="Arc_rbn_hlx_hlx"/>
</dbReference>
<dbReference type="RefSeq" id="WP_126308729.1">
    <property type="nucleotide sequence ID" value="NZ_AP018449.1"/>
</dbReference>